<reference evidence="2" key="1">
    <citation type="submission" date="2023-03" db="EMBL/GenBank/DDBJ databases">
        <title>Massive genome expansion in bonnet fungi (Mycena s.s.) driven by repeated elements and novel gene families across ecological guilds.</title>
        <authorList>
            <consortium name="Lawrence Berkeley National Laboratory"/>
            <person name="Harder C.B."/>
            <person name="Miyauchi S."/>
            <person name="Viragh M."/>
            <person name="Kuo A."/>
            <person name="Thoen E."/>
            <person name="Andreopoulos B."/>
            <person name="Lu D."/>
            <person name="Skrede I."/>
            <person name="Drula E."/>
            <person name="Henrissat B."/>
            <person name="Morin E."/>
            <person name="Kohler A."/>
            <person name="Barry K."/>
            <person name="LaButti K."/>
            <person name="Morin E."/>
            <person name="Salamov A."/>
            <person name="Lipzen A."/>
            <person name="Mereny Z."/>
            <person name="Hegedus B."/>
            <person name="Baldrian P."/>
            <person name="Stursova M."/>
            <person name="Weitz H."/>
            <person name="Taylor A."/>
            <person name="Grigoriev I.V."/>
            <person name="Nagy L.G."/>
            <person name="Martin F."/>
            <person name="Kauserud H."/>
        </authorList>
    </citation>
    <scope>NUCLEOTIDE SEQUENCE</scope>
    <source>
        <strain evidence="2">CBHHK067</strain>
    </source>
</reference>
<feature type="compositionally biased region" description="Low complexity" evidence="1">
    <location>
        <begin position="237"/>
        <end position="264"/>
    </location>
</feature>
<accession>A0AAD7E228</accession>
<sequence length="264" mass="28153">MPKFTKTVTSLNSSQLLSAAADFGLTVPARPKLAQLKALVKAHTSTHPELMQDPDYAPLFTKRVRDTYFARASLTPSERSWYGIDASSPSCSASRSASRSSSNSGTQTPVAPDHDATGTELDRATQLHMLQSLNPADLDKAINAVFNTPARVRSPDPAPIQEPVNPAYAALAAQKRPERQLGLVASNAASLIPDVIRKRFAAGWKQHVPAHFLIDSFCSHNNTAAGKELDDLYTLDGSRGSSPGSPNSPSLSKSGSKRGAAYSN</sequence>
<protein>
    <submittedName>
        <fullName evidence="2">Uncharacterized protein</fullName>
    </submittedName>
</protein>
<dbReference type="EMBL" id="JARKIE010000012">
    <property type="protein sequence ID" value="KAJ7703510.1"/>
    <property type="molecule type" value="Genomic_DNA"/>
</dbReference>
<evidence type="ECO:0000313" key="3">
    <source>
        <dbReference type="Proteomes" id="UP001221757"/>
    </source>
</evidence>
<keyword evidence="3" id="KW-1185">Reference proteome</keyword>
<feature type="region of interest" description="Disordered" evidence="1">
    <location>
        <begin position="85"/>
        <end position="117"/>
    </location>
</feature>
<feature type="compositionally biased region" description="Low complexity" evidence="1">
    <location>
        <begin position="86"/>
        <end position="104"/>
    </location>
</feature>
<dbReference type="Proteomes" id="UP001221757">
    <property type="component" value="Unassembled WGS sequence"/>
</dbReference>
<proteinExistence type="predicted"/>
<evidence type="ECO:0000256" key="1">
    <source>
        <dbReference type="SAM" id="MobiDB-lite"/>
    </source>
</evidence>
<dbReference type="AlphaFoldDB" id="A0AAD7E228"/>
<name>A0AAD7E228_MYCRO</name>
<organism evidence="2 3">
    <name type="scientific">Mycena rosella</name>
    <name type="common">Pink bonnet</name>
    <name type="synonym">Agaricus rosellus</name>
    <dbReference type="NCBI Taxonomy" id="1033263"/>
    <lineage>
        <taxon>Eukaryota</taxon>
        <taxon>Fungi</taxon>
        <taxon>Dikarya</taxon>
        <taxon>Basidiomycota</taxon>
        <taxon>Agaricomycotina</taxon>
        <taxon>Agaricomycetes</taxon>
        <taxon>Agaricomycetidae</taxon>
        <taxon>Agaricales</taxon>
        <taxon>Marasmiineae</taxon>
        <taxon>Mycenaceae</taxon>
        <taxon>Mycena</taxon>
    </lineage>
</organism>
<gene>
    <name evidence="2" type="ORF">B0H17DRAFT_1175764</name>
</gene>
<comment type="caution">
    <text evidence="2">The sequence shown here is derived from an EMBL/GenBank/DDBJ whole genome shotgun (WGS) entry which is preliminary data.</text>
</comment>
<evidence type="ECO:0000313" key="2">
    <source>
        <dbReference type="EMBL" id="KAJ7703510.1"/>
    </source>
</evidence>
<feature type="region of interest" description="Disordered" evidence="1">
    <location>
        <begin position="233"/>
        <end position="264"/>
    </location>
</feature>